<proteinExistence type="predicted"/>
<protein>
    <submittedName>
        <fullName evidence="2">Metalloprotease CJM1_0395 family protein</fullName>
    </submittedName>
</protein>
<dbReference type="EMBL" id="JBHLZN010000002">
    <property type="protein sequence ID" value="MFB9886564.1"/>
    <property type="molecule type" value="Genomic_DNA"/>
</dbReference>
<dbReference type="InterPro" id="IPR021973">
    <property type="entry name" value="SprA-related"/>
</dbReference>
<feature type="region of interest" description="Disordered" evidence="1">
    <location>
        <begin position="196"/>
        <end position="258"/>
    </location>
</feature>
<dbReference type="Proteomes" id="UP001589628">
    <property type="component" value="Unassembled WGS sequence"/>
</dbReference>
<reference evidence="2 3" key="1">
    <citation type="submission" date="2024-09" db="EMBL/GenBank/DDBJ databases">
        <authorList>
            <person name="Sun Q."/>
            <person name="Mori K."/>
        </authorList>
    </citation>
    <scope>NUCLEOTIDE SEQUENCE [LARGE SCALE GENOMIC DNA]</scope>
    <source>
        <strain evidence="2 3">ATCC 51285</strain>
    </source>
</reference>
<organism evidence="2 3">
    <name type="scientific">Balneatrix alpica</name>
    <dbReference type="NCBI Taxonomy" id="75684"/>
    <lineage>
        <taxon>Bacteria</taxon>
        <taxon>Pseudomonadati</taxon>
        <taxon>Pseudomonadota</taxon>
        <taxon>Gammaproteobacteria</taxon>
        <taxon>Oceanospirillales</taxon>
        <taxon>Balneatrichaceae</taxon>
        <taxon>Balneatrix</taxon>
    </lineage>
</organism>
<keyword evidence="2" id="KW-0482">Metalloprotease</keyword>
<feature type="compositionally biased region" description="Basic and acidic residues" evidence="1">
    <location>
        <begin position="240"/>
        <end position="251"/>
    </location>
</feature>
<feature type="compositionally biased region" description="Basic and acidic residues" evidence="1">
    <location>
        <begin position="61"/>
        <end position="112"/>
    </location>
</feature>
<keyword evidence="2" id="KW-0645">Protease</keyword>
<dbReference type="RefSeq" id="WP_051527491.1">
    <property type="nucleotide sequence ID" value="NZ_JBHLZN010000002.1"/>
</dbReference>
<feature type="region of interest" description="Disordered" evidence="1">
    <location>
        <begin position="26"/>
        <end position="154"/>
    </location>
</feature>
<keyword evidence="3" id="KW-1185">Reference proteome</keyword>
<feature type="compositionally biased region" description="Polar residues" evidence="1">
    <location>
        <begin position="34"/>
        <end position="45"/>
    </location>
</feature>
<evidence type="ECO:0000256" key="1">
    <source>
        <dbReference type="SAM" id="MobiDB-lite"/>
    </source>
</evidence>
<feature type="compositionally biased region" description="Basic and acidic residues" evidence="1">
    <location>
        <begin position="196"/>
        <end position="228"/>
    </location>
</feature>
<evidence type="ECO:0000313" key="3">
    <source>
        <dbReference type="Proteomes" id="UP001589628"/>
    </source>
</evidence>
<dbReference type="GO" id="GO:0008237">
    <property type="term" value="F:metallopeptidase activity"/>
    <property type="evidence" value="ECO:0007669"/>
    <property type="project" value="UniProtKB-KW"/>
</dbReference>
<sequence length="295" mass="33170">MMIISHGLTYQPSVLPPAAAQQALAPELSPAQQVLASPHNTQAQNEQKERASRQGANPNGVRKDPKEVQKEQRLQGKERELQNKERLLSEEEQRQLDELKQRDQEVRQHEQAHASAGNQFSGAPRYEFTRGPDGRLYATGGEVAVDTSPVPNDPEETIRKAEIILKAALAPGQPSDQDRRIAAEAQRMLSEARAELARQRELERRQEQEQGKTVRQDEAKEQAARLESQRQSSESVQRPTLERDEAAEKKTATNNSEALRLQQINEQLSEVNRRLVDLGVFSKLYPSGVFVNVHA</sequence>
<evidence type="ECO:0000313" key="2">
    <source>
        <dbReference type="EMBL" id="MFB9886564.1"/>
    </source>
</evidence>
<name>A0ABV5ZDG0_9GAMM</name>
<comment type="caution">
    <text evidence="2">The sequence shown here is derived from an EMBL/GenBank/DDBJ whole genome shotgun (WGS) entry which is preliminary data.</text>
</comment>
<gene>
    <name evidence="2" type="ORF">ACFFLH_09090</name>
</gene>
<accession>A0ABV5ZDG0</accession>
<feature type="compositionally biased region" description="Low complexity" evidence="1">
    <location>
        <begin position="229"/>
        <end position="238"/>
    </location>
</feature>
<keyword evidence="2" id="KW-0378">Hydrolase</keyword>
<dbReference type="Pfam" id="PF12118">
    <property type="entry name" value="SprA-related"/>
    <property type="match status" value="1"/>
</dbReference>